<protein>
    <submittedName>
        <fullName evidence="1">Uncharacterized protein</fullName>
    </submittedName>
</protein>
<accession>A0ABR9CW66</accession>
<keyword evidence="2" id="KW-1185">Reference proteome</keyword>
<organism evidence="1 2">
    <name type="scientific">Methylomonas albis</name>
    <dbReference type="NCBI Taxonomy" id="1854563"/>
    <lineage>
        <taxon>Bacteria</taxon>
        <taxon>Pseudomonadati</taxon>
        <taxon>Pseudomonadota</taxon>
        <taxon>Gammaproteobacteria</taxon>
        <taxon>Methylococcales</taxon>
        <taxon>Methylococcaceae</taxon>
        <taxon>Methylomonas</taxon>
    </lineage>
</organism>
<dbReference type="EMBL" id="JACXSS010000001">
    <property type="protein sequence ID" value="MBD9355097.1"/>
    <property type="molecule type" value="Genomic_DNA"/>
</dbReference>
<proteinExistence type="predicted"/>
<sequence length="84" mass="9145">MTGFSALSRITGKTFPPNRICCKNLGRADSSKLAENTIVAGVWGRSYSAIGNMIVTWVFVLRSELLVIVVIIPRQAAFVVFATI</sequence>
<name>A0ABR9CW66_9GAMM</name>
<dbReference type="Proteomes" id="UP000652176">
    <property type="component" value="Unassembled WGS sequence"/>
</dbReference>
<comment type="caution">
    <text evidence="1">The sequence shown here is derived from an EMBL/GenBank/DDBJ whole genome shotgun (WGS) entry which is preliminary data.</text>
</comment>
<evidence type="ECO:0000313" key="2">
    <source>
        <dbReference type="Proteomes" id="UP000652176"/>
    </source>
</evidence>
<evidence type="ECO:0000313" key="1">
    <source>
        <dbReference type="EMBL" id="MBD9355097.1"/>
    </source>
</evidence>
<reference evidence="1 2" key="1">
    <citation type="submission" date="2020-09" db="EMBL/GenBank/DDBJ databases">
        <title>Methylomonas albis sp. nov. and Methylomonas fluvii sp. nov.: Two cold-adapted methanotrophs from the River Elbe and an amended description of Methylovulum psychrotolerans strain Eb1.</title>
        <authorList>
            <person name="Bussmann I.K."/>
            <person name="Klings K.-W."/>
            <person name="Warnstedt J."/>
            <person name="Hoppert M."/>
            <person name="Saborowski A."/>
            <person name="Horn F."/>
            <person name="Liebner S."/>
        </authorList>
    </citation>
    <scope>NUCLEOTIDE SEQUENCE [LARGE SCALE GENOMIC DNA]</scope>
    <source>
        <strain evidence="1 2">EbA</strain>
    </source>
</reference>
<dbReference type="RefSeq" id="WP_192373501.1">
    <property type="nucleotide sequence ID" value="NZ_CAJHIV010000001.1"/>
</dbReference>
<gene>
    <name evidence="1" type="ORF">IE877_04240</name>
</gene>